<proteinExistence type="predicted"/>
<dbReference type="EMBL" id="JAZGZP010000015">
    <property type="protein sequence ID" value="MFK7001382.1"/>
    <property type="molecule type" value="Genomic_DNA"/>
</dbReference>
<gene>
    <name evidence="1" type="ORF">V3I07_10785</name>
</gene>
<evidence type="ECO:0000313" key="1">
    <source>
        <dbReference type="EMBL" id="MFK7001382.1"/>
    </source>
</evidence>
<protein>
    <recommendedName>
        <fullName evidence="3">DUF4294 domain-containing protein</fullName>
    </recommendedName>
</protein>
<name>A0ABW8P9Z2_9FLAO</name>
<accession>A0ABW8P9Z2</accession>
<reference evidence="1 2" key="1">
    <citation type="submission" date="2024-02" db="EMBL/GenBank/DDBJ databases">
        <title>Comparative Genomic Analysis of Flavobacterium Species Causing Columnaris Disease of Freshwater Fish in Thailand: Insights into Virulence and Resistance Mechanisms.</title>
        <authorList>
            <person name="Nguyen D."/>
            <person name="Chokmangmeepisarn P."/>
            <person name="Khianchaikhan K."/>
            <person name="Morishita M."/>
            <person name="Bunnoy A."/>
            <person name="Rodkhum C."/>
        </authorList>
    </citation>
    <scope>NUCLEOTIDE SEQUENCE [LARGE SCALE GENOMIC DNA]</scope>
    <source>
        <strain evidence="1 2">CNRT2201</strain>
    </source>
</reference>
<organism evidence="1 2">
    <name type="scientific">Flavobacterium oreochromis</name>
    <dbReference type="NCBI Taxonomy" id="2906078"/>
    <lineage>
        <taxon>Bacteria</taxon>
        <taxon>Pseudomonadati</taxon>
        <taxon>Bacteroidota</taxon>
        <taxon>Flavobacteriia</taxon>
        <taxon>Flavobacteriales</taxon>
        <taxon>Flavobacteriaceae</taxon>
        <taxon>Flavobacterium</taxon>
    </lineage>
</organism>
<dbReference type="GeneID" id="96797925"/>
<evidence type="ECO:0008006" key="3">
    <source>
        <dbReference type="Google" id="ProtNLM"/>
    </source>
</evidence>
<dbReference type="Proteomes" id="UP001621706">
    <property type="component" value="Unassembled WGS sequence"/>
</dbReference>
<keyword evidence="2" id="KW-1185">Reference proteome</keyword>
<evidence type="ECO:0000313" key="2">
    <source>
        <dbReference type="Proteomes" id="UP001621706"/>
    </source>
</evidence>
<sequence length="122" mass="14620">MRKLYIILAFSILLRPVMPVIDYVVNYDYITKVLCVNKDKPILKCNGKCHLMKELAKASESEKPVPDKKNVFLEQYEILFIQAIFEFESVKRIYKQIHPFDNYMNLYQLLDKRFILKPPIFR</sequence>
<comment type="caution">
    <text evidence="1">The sequence shown here is derived from an EMBL/GenBank/DDBJ whole genome shotgun (WGS) entry which is preliminary data.</text>
</comment>
<dbReference type="RefSeq" id="WP_123867137.1">
    <property type="nucleotide sequence ID" value="NZ_CP067377.1"/>
</dbReference>